<dbReference type="GeneID" id="31003995"/>
<comment type="similarity">
    <text evidence="5">Belongs to the SAT4 family.</text>
</comment>
<feature type="domain" description="Rhodopsin" evidence="7">
    <location>
        <begin position="79"/>
        <end position="285"/>
    </location>
</feature>
<reference evidence="8 9" key="1">
    <citation type="submission" date="2015-06" db="EMBL/GenBank/DDBJ databases">
        <title>Talaromyces atroroseus IBT 11181 draft genome.</title>
        <authorList>
            <person name="Rasmussen K.B."/>
            <person name="Rasmussen S."/>
            <person name="Petersen B."/>
            <person name="Sicheritz-Ponten T."/>
            <person name="Mortensen U.H."/>
            <person name="Thrane U."/>
        </authorList>
    </citation>
    <scope>NUCLEOTIDE SEQUENCE [LARGE SCALE GENOMIC DNA]</scope>
    <source>
        <strain evidence="8 9">IBT 11181</strain>
    </source>
</reference>
<evidence type="ECO:0000256" key="3">
    <source>
        <dbReference type="ARBA" id="ARBA00022989"/>
    </source>
</evidence>
<keyword evidence="9" id="KW-1185">Reference proteome</keyword>
<dbReference type="PANTHER" id="PTHR33048:SF158">
    <property type="entry name" value="MEMBRANE PROTEIN PTH11-LIKE, PUTATIVE-RELATED"/>
    <property type="match status" value="1"/>
</dbReference>
<proteinExistence type="inferred from homology"/>
<dbReference type="InterPro" id="IPR052337">
    <property type="entry name" value="SAT4-like"/>
</dbReference>
<evidence type="ECO:0000256" key="5">
    <source>
        <dbReference type="ARBA" id="ARBA00038359"/>
    </source>
</evidence>
<organism evidence="8 9">
    <name type="scientific">Talaromyces atroroseus</name>
    <dbReference type="NCBI Taxonomy" id="1441469"/>
    <lineage>
        <taxon>Eukaryota</taxon>
        <taxon>Fungi</taxon>
        <taxon>Dikarya</taxon>
        <taxon>Ascomycota</taxon>
        <taxon>Pezizomycotina</taxon>
        <taxon>Eurotiomycetes</taxon>
        <taxon>Eurotiomycetidae</taxon>
        <taxon>Eurotiales</taxon>
        <taxon>Trichocomaceae</taxon>
        <taxon>Talaromyces</taxon>
        <taxon>Talaromyces sect. Trachyspermi</taxon>
    </lineage>
</organism>
<gene>
    <name evidence="8" type="ORF">UA08_04240</name>
</gene>
<feature type="transmembrane region" description="Helical" evidence="6">
    <location>
        <begin position="264"/>
        <end position="287"/>
    </location>
</feature>
<evidence type="ECO:0000313" key="9">
    <source>
        <dbReference type="Proteomes" id="UP000214365"/>
    </source>
</evidence>
<name>A0A1Q5Q8W0_TALAT</name>
<feature type="transmembrane region" description="Helical" evidence="6">
    <location>
        <begin position="134"/>
        <end position="159"/>
    </location>
</feature>
<dbReference type="STRING" id="1441469.A0A1Q5Q8W0"/>
<evidence type="ECO:0000256" key="2">
    <source>
        <dbReference type="ARBA" id="ARBA00022692"/>
    </source>
</evidence>
<dbReference type="AlphaFoldDB" id="A0A1Q5Q8W0"/>
<dbReference type="PANTHER" id="PTHR33048">
    <property type="entry name" value="PTH11-LIKE INTEGRAL MEMBRANE PROTEIN (AFU_ORTHOLOGUE AFUA_5G11245)"/>
    <property type="match status" value="1"/>
</dbReference>
<feature type="transmembrane region" description="Helical" evidence="6">
    <location>
        <begin position="195"/>
        <end position="212"/>
    </location>
</feature>
<dbReference type="GO" id="GO:0016020">
    <property type="term" value="C:membrane"/>
    <property type="evidence" value="ECO:0007669"/>
    <property type="project" value="UniProtKB-SubCell"/>
</dbReference>
<dbReference type="Pfam" id="PF20684">
    <property type="entry name" value="Fung_rhodopsin"/>
    <property type="match status" value="1"/>
</dbReference>
<dbReference type="EMBL" id="LFMY01000005">
    <property type="protein sequence ID" value="OKL60390.1"/>
    <property type="molecule type" value="Genomic_DNA"/>
</dbReference>
<protein>
    <recommendedName>
        <fullName evidence="7">Rhodopsin domain-containing protein</fullName>
    </recommendedName>
</protein>
<feature type="transmembrane region" description="Helical" evidence="6">
    <location>
        <begin position="224"/>
        <end position="244"/>
    </location>
</feature>
<feature type="transmembrane region" description="Helical" evidence="6">
    <location>
        <begin position="34"/>
        <end position="58"/>
    </location>
</feature>
<comment type="caution">
    <text evidence="8">The sequence shown here is derived from an EMBL/GenBank/DDBJ whole genome shotgun (WGS) entry which is preliminary data.</text>
</comment>
<dbReference type="InterPro" id="IPR049326">
    <property type="entry name" value="Rhodopsin_dom_fungi"/>
</dbReference>
<evidence type="ECO:0000313" key="8">
    <source>
        <dbReference type="EMBL" id="OKL60390.1"/>
    </source>
</evidence>
<accession>A0A1Q5Q8W0</accession>
<evidence type="ECO:0000256" key="6">
    <source>
        <dbReference type="SAM" id="Phobius"/>
    </source>
</evidence>
<dbReference type="Proteomes" id="UP000214365">
    <property type="component" value="Unassembled WGS sequence"/>
</dbReference>
<dbReference type="RefSeq" id="XP_020120511.1">
    <property type="nucleotide sequence ID" value="XM_020266542.1"/>
</dbReference>
<dbReference type="OrthoDB" id="3934656at2759"/>
<sequence>MSALSPDTLSHLLNYPSQPPPAGVTPNFVNPSSIAYQVYVTAGVCISLMVVFSLLRLISKTYFPQKPTNVGEESVTGGSFGRHAWDVLLGAFTKPQLVLSLLVEITGPLAICAVKVSVLILYLRIFSVLRWMRIVSIGSIIVITAWHLSMSIAFAAMCAPSPSAGASQLDFLSAYVSSTCTHTRVLVVFQGASNVAIDLFLLVLPLPAIWSGQMPLRRKLATSAMFSIGLSACASSIIGLVYRVRFYRIGSDNTYLVVPLWATAIAEEAAGVVVCCLPAAAVVFRSVRQRPTGYKRSEDSANSNYSQLYSRSSSNRIWSDTEADSYALLQMQSGIVKKTDLEVLGRRV</sequence>
<evidence type="ECO:0000256" key="4">
    <source>
        <dbReference type="ARBA" id="ARBA00023136"/>
    </source>
</evidence>
<evidence type="ECO:0000256" key="1">
    <source>
        <dbReference type="ARBA" id="ARBA00004141"/>
    </source>
</evidence>
<evidence type="ECO:0000259" key="7">
    <source>
        <dbReference type="Pfam" id="PF20684"/>
    </source>
</evidence>
<keyword evidence="4 6" id="KW-0472">Membrane</keyword>
<keyword evidence="2 6" id="KW-0812">Transmembrane</keyword>
<keyword evidence="3 6" id="KW-1133">Transmembrane helix</keyword>
<comment type="subcellular location">
    <subcellularLocation>
        <location evidence="1">Membrane</location>
        <topology evidence="1">Multi-pass membrane protein</topology>
    </subcellularLocation>
</comment>